<dbReference type="PANTHER" id="PTHR42755:SF1">
    <property type="entry name" value="3-DEOXY-D-MANNO-OCTULOSONIC ACID TRANSFERASE, MITOCHONDRIAL-RELATED"/>
    <property type="match status" value="1"/>
</dbReference>
<accession>A0ABP8FI41</accession>
<evidence type="ECO:0000256" key="2">
    <source>
        <dbReference type="ARBA" id="ARBA00012621"/>
    </source>
</evidence>
<gene>
    <name evidence="9" type="ORF">GCM10023143_07910</name>
</gene>
<dbReference type="EMBL" id="BAABFN010000001">
    <property type="protein sequence ID" value="GAA4303969.1"/>
    <property type="molecule type" value="Genomic_DNA"/>
</dbReference>
<dbReference type="PANTHER" id="PTHR42755">
    <property type="entry name" value="3-DEOXY-MANNO-OCTULOSONATE CYTIDYLYLTRANSFERASE"/>
    <property type="match status" value="1"/>
</dbReference>
<comment type="catalytic activity">
    <reaction evidence="6 7">
        <text>lipid IVA (E. coli) + CMP-3-deoxy-beta-D-manno-octulosonate = alpha-Kdo-(2-&gt;6)-lipid IVA (E. coli) + CMP + H(+)</text>
        <dbReference type="Rhea" id="RHEA:28066"/>
        <dbReference type="ChEBI" id="CHEBI:15378"/>
        <dbReference type="ChEBI" id="CHEBI:58603"/>
        <dbReference type="ChEBI" id="CHEBI:60364"/>
        <dbReference type="ChEBI" id="CHEBI:60377"/>
        <dbReference type="ChEBI" id="CHEBI:85987"/>
        <dbReference type="EC" id="2.4.99.12"/>
    </reaction>
</comment>
<keyword evidence="7" id="KW-1003">Cell membrane</keyword>
<evidence type="ECO:0000256" key="3">
    <source>
        <dbReference type="ARBA" id="ARBA00019077"/>
    </source>
</evidence>
<comment type="function">
    <text evidence="7">Involved in lipopolysaccharide (LPS) biosynthesis. Catalyzes the transfer of 3-deoxy-D-manno-octulosonate (Kdo) residue(s) from CMP-Kdo to lipid IV(A), the tetraacyldisaccharide-1,4'-bisphosphate precursor of lipid A.</text>
</comment>
<reference evidence="10" key="1">
    <citation type="journal article" date="2019" name="Int. J. Syst. Evol. Microbiol.">
        <title>The Global Catalogue of Microorganisms (GCM) 10K type strain sequencing project: providing services to taxonomists for standard genome sequencing and annotation.</title>
        <authorList>
            <consortium name="The Broad Institute Genomics Platform"/>
            <consortium name="The Broad Institute Genome Sequencing Center for Infectious Disease"/>
            <person name="Wu L."/>
            <person name="Ma J."/>
        </authorList>
    </citation>
    <scope>NUCLEOTIDE SEQUENCE [LARGE SCALE GENOMIC DNA]</scope>
    <source>
        <strain evidence="10">JCM 17664</strain>
    </source>
</reference>
<sequence length="422" mass="46424">MGVLLYDIVIRLYGAAIRLAALFNAKAALWVQGRRGWRQRLAAFYAPGGSGSGAGQWVWVHCASLGEFEQGRPVVEALKSRYPQVRILLTFFSPSGYEIRKDYAGADLVSYLPLDTKANAAALISRVKPALVIFVKYEFWYHYLHELARQKIPVLLIAAIFRPGQPFFKRYGGLFRGLLRSYTHIFVQDAASAELLQQAGTGAVSIAGDTRFDRVAMLAAQRRRFPQVEAFLEGRRALVAGSTWPADERLLAACFRRQPPAAKWILAPHEIHSAHLEQLEMLFAGETVRYSALQEAGGGGKRILLIDNIGMLSALYAYGWAAYIGGGFGHGIHNILEAAVYGMPVLFGPRFGKFREAHALIGAGGAFPVQDEKGLCEQLARLSDPLALQAAATAAAHYVKEQTGATPLIMDYIEAKRFLTRV</sequence>
<dbReference type="Pfam" id="PF04413">
    <property type="entry name" value="Glycos_transf_N"/>
    <property type="match status" value="1"/>
</dbReference>
<comment type="similarity">
    <text evidence="7">Belongs to the glycosyltransferase group 1 family.</text>
</comment>
<comment type="caution">
    <text evidence="9">The sequence shown here is derived from an EMBL/GenBank/DDBJ whole genome shotgun (WGS) entry which is preliminary data.</text>
</comment>
<comment type="pathway">
    <text evidence="1 7">Bacterial outer membrane biogenesis; LPS core biosynthesis.</text>
</comment>
<keyword evidence="7" id="KW-0448">Lipopolysaccharide biosynthesis</keyword>
<evidence type="ECO:0000259" key="8">
    <source>
        <dbReference type="Pfam" id="PF04413"/>
    </source>
</evidence>
<name>A0ABP8FI41_9BACT</name>
<organism evidence="9 10">
    <name type="scientific">Compostibacter hankyongensis</name>
    <dbReference type="NCBI Taxonomy" id="1007089"/>
    <lineage>
        <taxon>Bacteria</taxon>
        <taxon>Pseudomonadati</taxon>
        <taxon>Bacteroidota</taxon>
        <taxon>Chitinophagia</taxon>
        <taxon>Chitinophagales</taxon>
        <taxon>Chitinophagaceae</taxon>
        <taxon>Compostibacter</taxon>
    </lineage>
</organism>
<evidence type="ECO:0000313" key="9">
    <source>
        <dbReference type="EMBL" id="GAA4303969.1"/>
    </source>
</evidence>
<dbReference type="Gene3D" id="3.40.50.2000">
    <property type="entry name" value="Glycogen Phosphorylase B"/>
    <property type="match status" value="1"/>
</dbReference>
<evidence type="ECO:0000256" key="5">
    <source>
        <dbReference type="ARBA" id="ARBA00031445"/>
    </source>
</evidence>
<keyword evidence="7" id="KW-0472">Membrane</keyword>
<dbReference type="InterPro" id="IPR039901">
    <property type="entry name" value="Kdotransferase"/>
</dbReference>
<dbReference type="RefSeq" id="WP_344975691.1">
    <property type="nucleotide sequence ID" value="NZ_BAABFN010000001.1"/>
</dbReference>
<comment type="subcellular location">
    <subcellularLocation>
        <location evidence="7">Cell membrane</location>
    </subcellularLocation>
</comment>
<evidence type="ECO:0000313" key="10">
    <source>
        <dbReference type="Proteomes" id="UP001501207"/>
    </source>
</evidence>
<feature type="domain" description="3-deoxy-D-manno-octulosonic-acid transferase N-terminal" evidence="8">
    <location>
        <begin position="36"/>
        <end position="213"/>
    </location>
</feature>
<dbReference type="Gene3D" id="3.40.50.11720">
    <property type="entry name" value="3-Deoxy-D-manno-octulosonic-acid transferase, N-terminal domain"/>
    <property type="match status" value="1"/>
</dbReference>
<keyword evidence="10" id="KW-1185">Reference proteome</keyword>
<evidence type="ECO:0000256" key="4">
    <source>
        <dbReference type="ARBA" id="ARBA00022679"/>
    </source>
</evidence>
<proteinExistence type="inferred from homology"/>
<dbReference type="InterPro" id="IPR007507">
    <property type="entry name" value="Glycos_transf_N"/>
</dbReference>
<dbReference type="EC" id="2.4.99.12" evidence="2 7"/>
<dbReference type="InterPro" id="IPR038107">
    <property type="entry name" value="Glycos_transf_N_sf"/>
</dbReference>
<dbReference type="Proteomes" id="UP001501207">
    <property type="component" value="Unassembled WGS sequence"/>
</dbReference>
<evidence type="ECO:0000256" key="6">
    <source>
        <dbReference type="ARBA" id="ARBA00049183"/>
    </source>
</evidence>
<dbReference type="SUPFAM" id="SSF53756">
    <property type="entry name" value="UDP-Glycosyltransferase/glycogen phosphorylase"/>
    <property type="match status" value="1"/>
</dbReference>
<keyword evidence="4 7" id="KW-0808">Transferase</keyword>
<protein>
    <recommendedName>
        <fullName evidence="3 7">3-deoxy-D-manno-octulosonic acid transferase</fullName>
        <shortName evidence="7">Kdo transferase</shortName>
        <ecNumber evidence="2 7">2.4.99.12</ecNumber>
    </recommendedName>
    <alternativeName>
        <fullName evidence="5 7">Lipid IV(A) 3-deoxy-D-manno-octulosonic acid transferase</fullName>
    </alternativeName>
</protein>
<evidence type="ECO:0000256" key="1">
    <source>
        <dbReference type="ARBA" id="ARBA00004713"/>
    </source>
</evidence>
<evidence type="ECO:0000256" key="7">
    <source>
        <dbReference type="RuleBase" id="RU365103"/>
    </source>
</evidence>